<evidence type="ECO:0000313" key="2">
    <source>
        <dbReference type="EMBL" id="JAD83482.1"/>
    </source>
</evidence>
<feature type="transmembrane region" description="Helical" evidence="1">
    <location>
        <begin position="45"/>
        <end position="61"/>
    </location>
</feature>
<dbReference type="AlphaFoldDB" id="A0A0A9DI88"/>
<name>A0A0A9DI88_ARUDO</name>
<organism evidence="2">
    <name type="scientific">Arundo donax</name>
    <name type="common">Giant reed</name>
    <name type="synonym">Donax arundinaceus</name>
    <dbReference type="NCBI Taxonomy" id="35708"/>
    <lineage>
        <taxon>Eukaryota</taxon>
        <taxon>Viridiplantae</taxon>
        <taxon>Streptophyta</taxon>
        <taxon>Embryophyta</taxon>
        <taxon>Tracheophyta</taxon>
        <taxon>Spermatophyta</taxon>
        <taxon>Magnoliopsida</taxon>
        <taxon>Liliopsida</taxon>
        <taxon>Poales</taxon>
        <taxon>Poaceae</taxon>
        <taxon>PACMAD clade</taxon>
        <taxon>Arundinoideae</taxon>
        <taxon>Arundineae</taxon>
        <taxon>Arundo</taxon>
    </lineage>
</organism>
<evidence type="ECO:0000256" key="1">
    <source>
        <dbReference type="SAM" id="Phobius"/>
    </source>
</evidence>
<accession>A0A0A9DI88</accession>
<reference evidence="2" key="2">
    <citation type="journal article" date="2015" name="Data Brief">
        <title>Shoot transcriptome of the giant reed, Arundo donax.</title>
        <authorList>
            <person name="Barrero R.A."/>
            <person name="Guerrero F.D."/>
            <person name="Moolhuijzen P."/>
            <person name="Goolsby J.A."/>
            <person name="Tidwell J."/>
            <person name="Bellgard S.E."/>
            <person name="Bellgard M.I."/>
        </authorList>
    </citation>
    <scope>NUCLEOTIDE SEQUENCE</scope>
    <source>
        <tissue evidence="2">Shoot tissue taken approximately 20 cm above the soil surface</tissue>
    </source>
</reference>
<keyword evidence="1" id="KW-1133">Transmembrane helix</keyword>
<dbReference type="EMBL" id="GBRH01214413">
    <property type="protein sequence ID" value="JAD83482.1"/>
    <property type="molecule type" value="Transcribed_RNA"/>
</dbReference>
<protein>
    <submittedName>
        <fullName evidence="2">Uncharacterized protein</fullName>
    </submittedName>
</protein>
<keyword evidence="1" id="KW-0812">Transmembrane</keyword>
<keyword evidence="1" id="KW-0472">Membrane</keyword>
<proteinExistence type="predicted"/>
<sequence length="62" mass="7430">MPAIMNLLRAWQQVLQKDIKQQLLAKRILFVTLCTIRSTSKRRRSLGNLLMLSWICYMYFII</sequence>
<reference evidence="2" key="1">
    <citation type="submission" date="2014-09" db="EMBL/GenBank/DDBJ databases">
        <authorList>
            <person name="Magalhaes I.L.F."/>
            <person name="Oliveira U."/>
            <person name="Santos F.R."/>
            <person name="Vidigal T.H.D.A."/>
            <person name="Brescovit A.D."/>
            <person name="Santos A.J."/>
        </authorList>
    </citation>
    <scope>NUCLEOTIDE SEQUENCE</scope>
    <source>
        <tissue evidence="2">Shoot tissue taken approximately 20 cm above the soil surface</tissue>
    </source>
</reference>